<dbReference type="Proteomes" id="UP000276133">
    <property type="component" value="Unassembled WGS sequence"/>
</dbReference>
<evidence type="ECO:0000313" key="1">
    <source>
        <dbReference type="EMBL" id="RNA29731.1"/>
    </source>
</evidence>
<proteinExistence type="predicted"/>
<sequence>MSLKIVQVYKALNVLENSTKSVSSDTFFRTISKHIHNIFIAEDNRNSNPNFDDVGNVKF</sequence>
<accession>A0A3M7S1P1</accession>
<keyword evidence="2" id="KW-1185">Reference proteome</keyword>
<organism evidence="1 2">
    <name type="scientific">Brachionus plicatilis</name>
    <name type="common">Marine rotifer</name>
    <name type="synonym">Brachionus muelleri</name>
    <dbReference type="NCBI Taxonomy" id="10195"/>
    <lineage>
        <taxon>Eukaryota</taxon>
        <taxon>Metazoa</taxon>
        <taxon>Spiralia</taxon>
        <taxon>Gnathifera</taxon>
        <taxon>Rotifera</taxon>
        <taxon>Eurotatoria</taxon>
        <taxon>Monogononta</taxon>
        <taxon>Pseudotrocha</taxon>
        <taxon>Ploima</taxon>
        <taxon>Brachionidae</taxon>
        <taxon>Brachionus</taxon>
    </lineage>
</organism>
<evidence type="ECO:0000313" key="2">
    <source>
        <dbReference type="Proteomes" id="UP000276133"/>
    </source>
</evidence>
<reference evidence="1 2" key="1">
    <citation type="journal article" date="2018" name="Sci. Rep.">
        <title>Genomic signatures of local adaptation to the degree of environmental predictability in rotifers.</title>
        <authorList>
            <person name="Franch-Gras L."/>
            <person name="Hahn C."/>
            <person name="Garcia-Roger E.M."/>
            <person name="Carmona M.J."/>
            <person name="Serra M."/>
            <person name="Gomez A."/>
        </authorList>
    </citation>
    <scope>NUCLEOTIDE SEQUENCE [LARGE SCALE GENOMIC DNA]</scope>
    <source>
        <strain evidence="1">HYR1</strain>
    </source>
</reference>
<name>A0A3M7S1P1_BRAPC</name>
<gene>
    <name evidence="1" type="ORF">BpHYR1_034669</name>
</gene>
<protein>
    <submittedName>
        <fullName evidence="1">Uncharacterized protein</fullName>
    </submittedName>
</protein>
<dbReference type="EMBL" id="REGN01002173">
    <property type="protein sequence ID" value="RNA29731.1"/>
    <property type="molecule type" value="Genomic_DNA"/>
</dbReference>
<dbReference type="AlphaFoldDB" id="A0A3M7S1P1"/>
<comment type="caution">
    <text evidence="1">The sequence shown here is derived from an EMBL/GenBank/DDBJ whole genome shotgun (WGS) entry which is preliminary data.</text>
</comment>